<evidence type="ECO:0000313" key="3">
    <source>
        <dbReference type="Proteomes" id="UP000218944"/>
    </source>
</evidence>
<dbReference type="InterPro" id="IPR039708">
    <property type="entry name" value="MT1774/Rv1733c-like"/>
</dbReference>
<evidence type="ECO:0008006" key="4">
    <source>
        <dbReference type="Google" id="ProtNLM"/>
    </source>
</evidence>
<comment type="caution">
    <text evidence="2">The sequence shown here is derived from an EMBL/GenBank/DDBJ whole genome shotgun (WGS) entry which is preliminary data.</text>
</comment>
<evidence type="ECO:0000313" key="2">
    <source>
        <dbReference type="EMBL" id="PAU48390.1"/>
    </source>
</evidence>
<organism evidence="2 3">
    <name type="scientific">Streptomyces albireticuli</name>
    <dbReference type="NCBI Taxonomy" id="1940"/>
    <lineage>
        <taxon>Bacteria</taxon>
        <taxon>Bacillati</taxon>
        <taxon>Actinomycetota</taxon>
        <taxon>Actinomycetes</taxon>
        <taxon>Kitasatosporales</taxon>
        <taxon>Streptomycetaceae</taxon>
        <taxon>Streptomyces</taxon>
    </lineage>
</organism>
<dbReference type="PANTHER" id="PTHR42305:SF1">
    <property type="entry name" value="MEMBRANE PROTEIN RV1733C-RELATED"/>
    <property type="match status" value="1"/>
</dbReference>
<protein>
    <recommendedName>
        <fullName evidence="4">Integral membrane protein</fullName>
    </recommendedName>
</protein>
<keyword evidence="1" id="KW-0812">Transmembrane</keyword>
<name>A0A2A2DAK4_9ACTN</name>
<keyword evidence="3" id="KW-1185">Reference proteome</keyword>
<gene>
    <name evidence="2" type="ORF">CK936_13610</name>
</gene>
<keyword evidence="1" id="KW-0472">Membrane</keyword>
<accession>A0A2A2DAK4</accession>
<evidence type="ECO:0000256" key="1">
    <source>
        <dbReference type="SAM" id="Phobius"/>
    </source>
</evidence>
<dbReference type="EMBL" id="NSJV01000256">
    <property type="protein sequence ID" value="PAU48390.1"/>
    <property type="molecule type" value="Genomic_DNA"/>
</dbReference>
<proteinExistence type="predicted"/>
<sequence>MYGTRKGVSVVRATRWAWRWRRNPLRRRTDALEAWIGVAAVALMLLTGTAVGWATGTLAHKALRETVREQQRHRHLVTATALRTLRSRPAGTEHEAAAEREGHLRVIARWPGPEGERLSGVVAVRDAADPGHRFRLWTDDQGRVAGRPMDRGTAAVHAVLAGAAAGAGGAGLVEGCRRIVVWRLTRQRYAEWDRSWRQAAHTWGRADAGS</sequence>
<dbReference type="PANTHER" id="PTHR42305">
    <property type="entry name" value="MEMBRANE PROTEIN RV1733C-RELATED"/>
    <property type="match status" value="1"/>
</dbReference>
<feature type="transmembrane region" description="Helical" evidence="1">
    <location>
        <begin position="34"/>
        <end position="54"/>
    </location>
</feature>
<keyword evidence="1" id="KW-1133">Transmembrane helix</keyword>
<reference evidence="2 3" key="1">
    <citation type="submission" date="2017-08" db="EMBL/GenBank/DDBJ databases">
        <title>Genome sequence of Streptomyces albireticuli NRRL B-1670.</title>
        <authorList>
            <person name="Graham D.E."/>
            <person name="Mahan K.M."/>
            <person name="Klingeman D.M."/>
            <person name="Hettich R.L."/>
            <person name="Parry R.J."/>
            <person name="Spain J.C."/>
        </authorList>
    </citation>
    <scope>NUCLEOTIDE SEQUENCE [LARGE SCALE GENOMIC DNA]</scope>
    <source>
        <strain evidence="2 3">NRRL B-1670</strain>
    </source>
</reference>
<dbReference type="AlphaFoldDB" id="A0A2A2DAK4"/>
<dbReference type="Proteomes" id="UP000218944">
    <property type="component" value="Unassembled WGS sequence"/>
</dbReference>